<dbReference type="SUPFAM" id="SSF50475">
    <property type="entry name" value="FMN-binding split barrel"/>
    <property type="match status" value="1"/>
</dbReference>
<keyword evidence="1 3" id="KW-0560">Oxidoreductase</keyword>
<evidence type="ECO:0000313" key="4">
    <source>
        <dbReference type="Proteomes" id="UP001589830"/>
    </source>
</evidence>
<dbReference type="RefSeq" id="WP_188847909.1">
    <property type="nucleotide sequence ID" value="NZ_BMPJ01000024.1"/>
</dbReference>
<dbReference type="PANTHER" id="PTHR30466:SF1">
    <property type="entry name" value="FMN REDUCTASE (NADH) RUTF"/>
    <property type="match status" value="1"/>
</dbReference>
<reference evidence="3 4" key="1">
    <citation type="submission" date="2024-09" db="EMBL/GenBank/DDBJ databases">
        <authorList>
            <person name="Sun Q."/>
            <person name="Mori K."/>
        </authorList>
    </citation>
    <scope>NUCLEOTIDE SEQUENCE [LARGE SCALE GENOMIC DNA]</scope>
    <source>
        <strain evidence="3 4">NCAIM B.02340</strain>
    </source>
</reference>
<dbReference type="NCBIfam" id="NF042921">
    <property type="entry name" value="HpaC_Thermus"/>
    <property type="match status" value="1"/>
</dbReference>
<dbReference type="EMBL" id="JBHLTW010000011">
    <property type="protein sequence ID" value="MFC0595198.1"/>
    <property type="molecule type" value="Genomic_DNA"/>
</dbReference>
<accession>A0ABV6Q202</accession>
<dbReference type="EC" id="1.5.1.36" evidence="3"/>
<evidence type="ECO:0000313" key="3">
    <source>
        <dbReference type="EMBL" id="MFC0595198.1"/>
    </source>
</evidence>
<dbReference type="Proteomes" id="UP001589830">
    <property type="component" value="Unassembled WGS sequence"/>
</dbReference>
<dbReference type="InterPro" id="IPR002563">
    <property type="entry name" value="Flavin_Rdtase-like_dom"/>
</dbReference>
<dbReference type="Pfam" id="PF01613">
    <property type="entry name" value="Flavin_Reduct"/>
    <property type="match status" value="1"/>
</dbReference>
<dbReference type="SMART" id="SM00903">
    <property type="entry name" value="Flavin_Reduct"/>
    <property type="match status" value="1"/>
</dbReference>
<comment type="caution">
    <text evidence="3">The sequence shown here is derived from an EMBL/GenBank/DDBJ whole genome shotgun (WGS) entry which is preliminary data.</text>
</comment>
<proteinExistence type="predicted"/>
<dbReference type="GO" id="GO:0036382">
    <property type="term" value="F:flavin reductase (NADH) activity"/>
    <property type="evidence" value="ECO:0007669"/>
    <property type="project" value="UniProtKB-EC"/>
</dbReference>
<gene>
    <name evidence="3" type="primary">hpaC</name>
    <name evidence="3" type="ORF">ACFFFP_03275</name>
</gene>
<evidence type="ECO:0000256" key="1">
    <source>
        <dbReference type="ARBA" id="ARBA00023002"/>
    </source>
</evidence>
<protein>
    <submittedName>
        <fullName evidence="3">4-hydroxyphenylacetate 3-monooxygenase reductase subunit</fullName>
        <ecNumber evidence="3">1.5.1.36</ecNumber>
    </submittedName>
</protein>
<dbReference type="InterPro" id="IPR053664">
    <property type="entry name" value="NFP_flavin_reductase"/>
</dbReference>
<name>A0ABV6Q202_9DEIN</name>
<dbReference type="InterPro" id="IPR050268">
    <property type="entry name" value="NADH-dep_flavin_reductase"/>
</dbReference>
<keyword evidence="4" id="KW-1185">Reference proteome</keyword>
<feature type="domain" description="Flavin reductase like" evidence="2">
    <location>
        <begin position="9"/>
        <end position="144"/>
    </location>
</feature>
<dbReference type="InterPro" id="IPR012349">
    <property type="entry name" value="Split_barrel_FMN-bd"/>
</dbReference>
<organism evidence="3 4">
    <name type="scientific">Thermus composti</name>
    <dbReference type="NCBI Taxonomy" id="532059"/>
    <lineage>
        <taxon>Bacteria</taxon>
        <taxon>Thermotogati</taxon>
        <taxon>Deinococcota</taxon>
        <taxon>Deinococci</taxon>
        <taxon>Thermales</taxon>
        <taxon>Thermaceae</taxon>
        <taxon>Thermus</taxon>
    </lineage>
</organism>
<evidence type="ECO:0000259" key="2">
    <source>
        <dbReference type="SMART" id="SM00903"/>
    </source>
</evidence>
<sequence>MKEAFKEAMSRFASGVTVVAARLGEEERGMTATAFMSLSLEPPLVALAVSERAKLLPVLEGAGAFTVSLLREGQEAVSEHFAGRPREGVALEGGRVKGALAVLFCRLHALYPGGDHRIVVGRVERVELGEEGPPLVYFQRGYRRLVWPS</sequence>
<dbReference type="PANTHER" id="PTHR30466">
    <property type="entry name" value="FLAVIN REDUCTASE"/>
    <property type="match status" value="1"/>
</dbReference>
<dbReference type="Gene3D" id="2.30.110.10">
    <property type="entry name" value="Electron Transport, Fmn-binding Protein, Chain A"/>
    <property type="match status" value="1"/>
</dbReference>